<accession>A0ABC8MA79</accession>
<organism evidence="2 3">
    <name type="scientific">Eruca vesicaria subsp. sativa</name>
    <name type="common">Garden rocket</name>
    <name type="synonym">Eruca sativa</name>
    <dbReference type="NCBI Taxonomy" id="29727"/>
    <lineage>
        <taxon>Eukaryota</taxon>
        <taxon>Viridiplantae</taxon>
        <taxon>Streptophyta</taxon>
        <taxon>Embryophyta</taxon>
        <taxon>Tracheophyta</taxon>
        <taxon>Spermatophyta</taxon>
        <taxon>Magnoliopsida</taxon>
        <taxon>eudicotyledons</taxon>
        <taxon>Gunneridae</taxon>
        <taxon>Pentapetalae</taxon>
        <taxon>rosids</taxon>
        <taxon>malvids</taxon>
        <taxon>Brassicales</taxon>
        <taxon>Brassicaceae</taxon>
        <taxon>Brassiceae</taxon>
        <taxon>Eruca</taxon>
    </lineage>
</organism>
<dbReference type="EMBL" id="CAKOAT010996113">
    <property type="protein sequence ID" value="CAH8392462.1"/>
    <property type="molecule type" value="Genomic_DNA"/>
</dbReference>
<evidence type="ECO:0000256" key="1">
    <source>
        <dbReference type="SAM" id="MobiDB-lite"/>
    </source>
</evidence>
<protein>
    <submittedName>
        <fullName evidence="2">Uncharacterized protein</fullName>
    </submittedName>
</protein>
<feature type="compositionally biased region" description="Basic and acidic residues" evidence="1">
    <location>
        <begin position="18"/>
        <end position="30"/>
    </location>
</feature>
<name>A0ABC8MA79_ERUVS</name>
<keyword evidence="3" id="KW-1185">Reference proteome</keyword>
<comment type="caution">
    <text evidence="2">The sequence shown here is derived from an EMBL/GenBank/DDBJ whole genome shotgun (WGS) entry which is preliminary data.</text>
</comment>
<evidence type="ECO:0000313" key="3">
    <source>
        <dbReference type="Proteomes" id="UP001642260"/>
    </source>
</evidence>
<gene>
    <name evidence="2" type="ORF">ERUC_LOCUS44945</name>
</gene>
<sequence>MDKEELMDGDDLLLEEEKEARAPATGDERDPLLVVRKPEVGTPKGFKLWTSNNGEATALRSLVTGGECSIEDEEERIFRPSCCEPVDEEKEFYFGPGLAKVFSSQQGLSKDLCWAIQSWAKNISFIICWEPISFYRFGVNKKPSKEQTHFSKGGKH</sequence>
<dbReference type="AlphaFoldDB" id="A0ABC8MA79"/>
<reference evidence="2 3" key="1">
    <citation type="submission" date="2022-03" db="EMBL/GenBank/DDBJ databases">
        <authorList>
            <person name="Macdonald S."/>
            <person name="Ahmed S."/>
            <person name="Newling K."/>
        </authorList>
    </citation>
    <scope>NUCLEOTIDE SEQUENCE [LARGE SCALE GENOMIC DNA]</scope>
</reference>
<feature type="region of interest" description="Disordered" evidence="1">
    <location>
        <begin position="1"/>
        <end position="30"/>
    </location>
</feature>
<proteinExistence type="predicted"/>
<feature type="compositionally biased region" description="Acidic residues" evidence="1">
    <location>
        <begin position="7"/>
        <end position="17"/>
    </location>
</feature>
<evidence type="ECO:0000313" key="2">
    <source>
        <dbReference type="EMBL" id="CAH8392462.1"/>
    </source>
</evidence>
<dbReference type="Proteomes" id="UP001642260">
    <property type="component" value="Unassembled WGS sequence"/>
</dbReference>